<dbReference type="InterPro" id="IPR009057">
    <property type="entry name" value="Homeodomain-like_sf"/>
</dbReference>
<evidence type="ECO:0000256" key="5">
    <source>
        <dbReference type="SAM" id="MobiDB-lite"/>
    </source>
</evidence>
<dbReference type="Gene3D" id="1.10.10.60">
    <property type="entry name" value="Homeodomain-like"/>
    <property type="match status" value="2"/>
</dbReference>
<feature type="domain" description="Major facilitator superfamily (MFS) profile" evidence="8">
    <location>
        <begin position="437"/>
        <end position="866"/>
    </location>
</feature>
<keyword evidence="4 6" id="KW-0472">Membrane</keyword>
<dbReference type="PROSITE" id="PS50850">
    <property type="entry name" value="MFS"/>
    <property type="match status" value="1"/>
</dbReference>
<dbReference type="Pfam" id="PF00249">
    <property type="entry name" value="Myb_DNA-binding"/>
    <property type="match status" value="2"/>
</dbReference>
<comment type="subcellular location">
    <subcellularLocation>
        <location evidence="1">Membrane</location>
        <topology evidence="1">Multi-pass membrane protein</topology>
    </subcellularLocation>
</comment>
<reference evidence="10" key="1">
    <citation type="submission" date="2019-04" db="EMBL/GenBank/DDBJ databases">
        <title>Sequencing of skin fungus with MAO and IRED activity.</title>
        <authorList>
            <person name="Marsaioli A.J."/>
            <person name="Bonatto J.M.C."/>
            <person name="Reis Junior O."/>
        </authorList>
    </citation>
    <scope>NUCLEOTIDE SEQUENCE</scope>
    <source>
        <strain evidence="10">28M1</strain>
    </source>
</reference>
<organism evidence="10 11">
    <name type="scientific">Didymella heteroderae</name>
    <dbReference type="NCBI Taxonomy" id="1769908"/>
    <lineage>
        <taxon>Eukaryota</taxon>
        <taxon>Fungi</taxon>
        <taxon>Dikarya</taxon>
        <taxon>Ascomycota</taxon>
        <taxon>Pezizomycotina</taxon>
        <taxon>Dothideomycetes</taxon>
        <taxon>Pleosporomycetidae</taxon>
        <taxon>Pleosporales</taxon>
        <taxon>Pleosporineae</taxon>
        <taxon>Didymellaceae</taxon>
        <taxon>Didymella</taxon>
    </lineage>
</organism>
<feature type="transmembrane region" description="Helical" evidence="6">
    <location>
        <begin position="798"/>
        <end position="823"/>
    </location>
</feature>
<dbReference type="PROSITE" id="PS51294">
    <property type="entry name" value="HTH_MYB"/>
    <property type="match status" value="2"/>
</dbReference>
<dbReference type="SMART" id="SM00717">
    <property type="entry name" value="SANT"/>
    <property type="match status" value="2"/>
</dbReference>
<feature type="compositionally biased region" description="Basic and acidic residues" evidence="5">
    <location>
        <begin position="385"/>
        <end position="396"/>
    </location>
</feature>
<dbReference type="PROSITE" id="PS50090">
    <property type="entry name" value="MYB_LIKE"/>
    <property type="match status" value="2"/>
</dbReference>
<accession>A0A9P5C0K7</accession>
<dbReference type="InterPro" id="IPR017930">
    <property type="entry name" value="Myb_dom"/>
</dbReference>
<evidence type="ECO:0000259" key="9">
    <source>
        <dbReference type="PROSITE" id="PS51294"/>
    </source>
</evidence>
<gene>
    <name evidence="10" type="ORF">E8E12_009056</name>
</gene>
<feature type="transmembrane region" description="Helical" evidence="6">
    <location>
        <begin position="843"/>
        <end position="862"/>
    </location>
</feature>
<keyword evidence="2 6" id="KW-0812">Transmembrane</keyword>
<protein>
    <submittedName>
        <fullName evidence="10">Uncharacterized protein</fullName>
    </submittedName>
</protein>
<feature type="compositionally biased region" description="Basic and acidic residues" evidence="5">
    <location>
        <begin position="354"/>
        <end position="363"/>
    </location>
</feature>
<feature type="transmembrane region" description="Helical" evidence="6">
    <location>
        <begin position="562"/>
        <end position="584"/>
    </location>
</feature>
<feature type="transmembrane region" description="Helical" evidence="6">
    <location>
        <begin position="774"/>
        <end position="791"/>
    </location>
</feature>
<feature type="transmembrane region" description="Helical" evidence="6">
    <location>
        <begin position="666"/>
        <end position="692"/>
    </location>
</feature>
<dbReference type="Pfam" id="PF07690">
    <property type="entry name" value="MFS_1"/>
    <property type="match status" value="1"/>
</dbReference>
<feature type="transmembrane region" description="Helical" evidence="6">
    <location>
        <begin position="466"/>
        <end position="490"/>
    </location>
</feature>
<evidence type="ECO:0000256" key="3">
    <source>
        <dbReference type="ARBA" id="ARBA00022989"/>
    </source>
</evidence>
<evidence type="ECO:0000256" key="6">
    <source>
        <dbReference type="SAM" id="Phobius"/>
    </source>
</evidence>
<dbReference type="Gene3D" id="1.20.1250.20">
    <property type="entry name" value="MFS general substrate transporter like domains"/>
    <property type="match status" value="1"/>
</dbReference>
<feature type="region of interest" description="Disordered" evidence="5">
    <location>
        <begin position="117"/>
        <end position="187"/>
    </location>
</feature>
<dbReference type="Proteomes" id="UP000758155">
    <property type="component" value="Unassembled WGS sequence"/>
</dbReference>
<dbReference type="InterPro" id="IPR001005">
    <property type="entry name" value="SANT/Myb"/>
</dbReference>
<keyword evidence="3 6" id="KW-1133">Transmembrane helix</keyword>
<feature type="transmembrane region" description="Helical" evidence="6">
    <location>
        <begin position="746"/>
        <end position="768"/>
    </location>
</feature>
<evidence type="ECO:0000256" key="2">
    <source>
        <dbReference type="ARBA" id="ARBA00022692"/>
    </source>
</evidence>
<dbReference type="GO" id="GO:0005886">
    <property type="term" value="C:plasma membrane"/>
    <property type="evidence" value="ECO:0007669"/>
    <property type="project" value="TreeGrafter"/>
</dbReference>
<dbReference type="EMBL" id="SWKV01000035">
    <property type="protein sequence ID" value="KAF3038706.1"/>
    <property type="molecule type" value="Genomic_DNA"/>
</dbReference>
<proteinExistence type="predicted"/>
<sequence>MNNSRSKAQKNASATLNVGTWTQAEDDLLKDAVAKHGPRWVVVAAEVGTRNGDQCAKRWNENLNPELDHSPWSVVEDKLLVHLVELYGRNWTSIANKFFEKRPPLSLKNRMSYLERRQKREDRARGSQRRGQQSSYTSVSPPASQLPGMAVMPDAAPNIAGTVTPELDTSRHSGSPSSPSSNTEGEQAVPLRWNNSAGDLSHFFSTLATGLVTKQSSPTTAQRHMSHDTMQDEHMFYIPDQVDLHGLMDDSAAFGHAVGNGGPPFESHAVAMPYMLDNLGPDTANPRAGSSRRSDDAVEYSLTCPLGQVKSLVQHLVDAAMPSEPLFVFTASATPTRYLSPYRMQSILQHRRVRDGATRDFESSRAGPGTAAASLDASSEVNSAEEGKRGHSEKESIPGVQLSDNTEHGGGETLVVGWADGDPENPMNWTRTKKWLVTTAVCLIAMAVSIPASIDGPVAPQFNDHYHVGAIAGSMTTSMYLIGIGVGSMFAAPFSETFGRNLIYFSTLLVFMLFTIGKALAPNYGAAIVFRFLVGFFGAAPLTVGGGTVGDIWGPLEVTFSLPYVTMTSYAGPILGPIIGAYLPKIGFRWADWISLIIAGAVLVIVLLFQPETYSPTLLAVRAQRLRELTGDDRYQAAGMASTHSIGSRMKTNLVRPFSMTYTEPIILVFSLYLIIIYIVLFTFLNGFPYIFSVTYGISDELTFMIWTALLVGDIVAIPLIPIVYGWTKKAAVKAASKGENLAPEVCLYFAMLGGSILMPISLFWIGWTCYSSISIWVPIIGVFVFGYSLVTIFTTTYIYIVFVYLQYAGSALSFMTFSRYVISGALLPASVPMYDNLGPHLTLTWLAAVTVVLAPLPFVLYKYGHKVRAMSKNVQNKG</sequence>
<feature type="transmembrane region" description="Helical" evidence="6">
    <location>
        <begin position="502"/>
        <end position="521"/>
    </location>
</feature>
<evidence type="ECO:0000256" key="1">
    <source>
        <dbReference type="ARBA" id="ARBA00004141"/>
    </source>
</evidence>
<dbReference type="SUPFAM" id="SSF103473">
    <property type="entry name" value="MFS general substrate transporter"/>
    <property type="match status" value="1"/>
</dbReference>
<dbReference type="AlphaFoldDB" id="A0A9P5C0K7"/>
<evidence type="ECO:0000313" key="11">
    <source>
        <dbReference type="Proteomes" id="UP000758155"/>
    </source>
</evidence>
<evidence type="ECO:0000256" key="4">
    <source>
        <dbReference type="ARBA" id="ARBA00023136"/>
    </source>
</evidence>
<feature type="domain" description="Myb-like" evidence="7">
    <location>
        <begin position="64"/>
        <end position="110"/>
    </location>
</feature>
<dbReference type="InterPro" id="IPR011701">
    <property type="entry name" value="MFS"/>
</dbReference>
<dbReference type="SUPFAM" id="SSF46689">
    <property type="entry name" value="Homeodomain-like"/>
    <property type="match status" value="1"/>
</dbReference>
<dbReference type="PANTHER" id="PTHR23502">
    <property type="entry name" value="MAJOR FACILITATOR SUPERFAMILY"/>
    <property type="match status" value="1"/>
</dbReference>
<evidence type="ECO:0000259" key="8">
    <source>
        <dbReference type="PROSITE" id="PS50850"/>
    </source>
</evidence>
<dbReference type="PANTHER" id="PTHR23502:SF47">
    <property type="entry name" value="MAJOR FACILITATOR SUPERFAMILY (MFS) PROFILE DOMAIN-CONTAINING PROTEIN-RELATED"/>
    <property type="match status" value="1"/>
</dbReference>
<dbReference type="OrthoDB" id="3936150at2759"/>
<feature type="transmembrane region" description="Helical" evidence="6">
    <location>
        <begin position="527"/>
        <end position="550"/>
    </location>
</feature>
<dbReference type="CDD" id="cd00167">
    <property type="entry name" value="SANT"/>
    <property type="match status" value="2"/>
</dbReference>
<feature type="domain" description="HTH myb-type" evidence="9">
    <location>
        <begin position="13"/>
        <end position="67"/>
    </location>
</feature>
<feature type="domain" description="Myb-like" evidence="7">
    <location>
        <begin position="13"/>
        <end position="63"/>
    </location>
</feature>
<evidence type="ECO:0000313" key="10">
    <source>
        <dbReference type="EMBL" id="KAF3038706.1"/>
    </source>
</evidence>
<feature type="transmembrane region" description="Helical" evidence="6">
    <location>
        <begin position="590"/>
        <end position="609"/>
    </location>
</feature>
<comment type="caution">
    <text evidence="10">The sequence shown here is derived from an EMBL/GenBank/DDBJ whole genome shotgun (WGS) entry which is preliminary data.</text>
</comment>
<feature type="domain" description="HTH myb-type" evidence="9">
    <location>
        <begin position="69"/>
        <end position="119"/>
    </location>
</feature>
<dbReference type="CDD" id="cd17323">
    <property type="entry name" value="MFS_Tpo1_MDR_like"/>
    <property type="match status" value="1"/>
</dbReference>
<feature type="transmembrane region" description="Helical" evidence="6">
    <location>
        <begin position="704"/>
        <end position="725"/>
    </location>
</feature>
<feature type="transmembrane region" description="Helical" evidence="6">
    <location>
        <begin position="435"/>
        <end position="454"/>
    </location>
</feature>
<dbReference type="InterPro" id="IPR020846">
    <property type="entry name" value="MFS_dom"/>
</dbReference>
<dbReference type="InterPro" id="IPR036259">
    <property type="entry name" value="MFS_trans_sf"/>
</dbReference>
<name>A0A9P5C0K7_9PLEO</name>
<feature type="region of interest" description="Disordered" evidence="5">
    <location>
        <begin position="350"/>
        <end position="412"/>
    </location>
</feature>
<dbReference type="GO" id="GO:0022857">
    <property type="term" value="F:transmembrane transporter activity"/>
    <property type="evidence" value="ECO:0007669"/>
    <property type="project" value="InterPro"/>
</dbReference>
<keyword evidence="11" id="KW-1185">Reference proteome</keyword>
<evidence type="ECO:0000259" key="7">
    <source>
        <dbReference type="PROSITE" id="PS50090"/>
    </source>
</evidence>